<reference evidence="3" key="1">
    <citation type="journal article" date="2019" name="Int. J. Syst. Evol. Microbiol.">
        <title>The Global Catalogue of Microorganisms (GCM) 10K type strain sequencing project: providing services to taxonomists for standard genome sequencing and annotation.</title>
        <authorList>
            <consortium name="The Broad Institute Genomics Platform"/>
            <consortium name="The Broad Institute Genome Sequencing Center for Infectious Disease"/>
            <person name="Wu L."/>
            <person name="Ma J."/>
        </authorList>
    </citation>
    <scope>NUCLEOTIDE SEQUENCE [LARGE SCALE GENOMIC DNA]</scope>
    <source>
        <strain evidence="3">NBRC 108565</strain>
    </source>
</reference>
<organism evidence="2 3">
    <name type="scientific">Paraoerskovia sediminicola</name>
    <dbReference type="NCBI Taxonomy" id="1138587"/>
    <lineage>
        <taxon>Bacteria</taxon>
        <taxon>Bacillati</taxon>
        <taxon>Actinomycetota</taxon>
        <taxon>Actinomycetes</taxon>
        <taxon>Micrococcales</taxon>
        <taxon>Cellulomonadaceae</taxon>
        <taxon>Paraoerskovia</taxon>
    </lineage>
</organism>
<keyword evidence="1" id="KW-1133">Transmembrane helix</keyword>
<keyword evidence="3" id="KW-1185">Reference proteome</keyword>
<evidence type="ECO:0000313" key="3">
    <source>
        <dbReference type="Proteomes" id="UP001321475"/>
    </source>
</evidence>
<feature type="transmembrane region" description="Helical" evidence="1">
    <location>
        <begin position="62"/>
        <end position="82"/>
    </location>
</feature>
<name>A0ABN6X7X6_9CELL</name>
<evidence type="ECO:0008006" key="4">
    <source>
        <dbReference type="Google" id="ProtNLM"/>
    </source>
</evidence>
<evidence type="ECO:0000313" key="2">
    <source>
        <dbReference type="EMBL" id="BDZ40837.1"/>
    </source>
</evidence>
<keyword evidence="1" id="KW-0472">Membrane</keyword>
<dbReference type="RefSeq" id="WP_286218165.1">
    <property type="nucleotide sequence ID" value="NZ_AP027729.1"/>
</dbReference>
<dbReference type="Proteomes" id="UP001321475">
    <property type="component" value="Chromosome"/>
</dbReference>
<gene>
    <name evidence="2" type="ORF">GCM10025865_01360</name>
</gene>
<proteinExistence type="predicted"/>
<feature type="transmembrane region" description="Helical" evidence="1">
    <location>
        <begin position="23"/>
        <end position="42"/>
    </location>
</feature>
<protein>
    <recommendedName>
        <fullName evidence="4">Holin</fullName>
    </recommendedName>
</protein>
<evidence type="ECO:0000256" key="1">
    <source>
        <dbReference type="SAM" id="Phobius"/>
    </source>
</evidence>
<dbReference type="EMBL" id="AP027729">
    <property type="protein sequence ID" value="BDZ40837.1"/>
    <property type="molecule type" value="Genomic_DNA"/>
</dbReference>
<accession>A0ABN6X7X6</accession>
<sequence length="102" mass="10653">MPFTASHETPAALPTQQAHPVKAALRTFVQVWLPALLTALFVAPEILEAILDGPLPDGVRAWLVGASTVLAAVSAAVARVMAIPAVDAWLKHIGLSSEPSEP</sequence>
<keyword evidence="1" id="KW-0812">Transmembrane</keyword>